<gene>
    <name evidence="5" type="ORF">F8O02_06040</name>
</gene>
<keyword evidence="6" id="KW-1185">Reference proteome</keyword>
<dbReference type="NCBIfam" id="NF041757">
    <property type="entry name" value="EfeO"/>
    <property type="match status" value="1"/>
</dbReference>
<comment type="similarity">
    <text evidence="2">Belongs to the EfeM/EfeO family.</text>
</comment>
<protein>
    <submittedName>
        <fullName evidence="5">Peptidase M75 family protein</fullName>
    </submittedName>
</protein>
<dbReference type="InterPro" id="IPR018976">
    <property type="entry name" value="Imelysin-like"/>
</dbReference>
<accession>A0A7C8FSQ0</accession>
<dbReference type="InterPro" id="IPR038352">
    <property type="entry name" value="Imelysin_sf"/>
</dbReference>
<sequence length="393" mass="41928">MAVLAGISLAGCSSNGSGPNDSEGTSQVNVTLKSDGGKETCALDTTEAQAGPVTFTVTNESAPSISEVELLHNQKIIGEKENLAPGLDAVSFTSTLDGGDYKIYCPGADTEYVDFTVTGEAAAPSGSTQDILKQGVATYGSYITDQVAQLDATVKTLDEKVQAGDLEGAKTAYAAARPYYERAESAVDGFQMPGNEDPEDNTKNLDYLIDMRESNLDEAAGWHGFHAIERDLWQDGEITDQTKAYSTELVSNVDILNTQVIPTFTEDLKPEDLANGAADLLEEVATTKITGEEEAYSHIDLVDFAGNVEGSQQAYAALRDGLEKIDADLVSRIDQEYQDVQETLDGYRDSSALGGFKAYTAELKASDSEKLTKAIQPLHDDLASLAEKVATAQ</sequence>
<dbReference type="InterPro" id="IPR050894">
    <property type="entry name" value="EfeM/EfeO_iron_uptake"/>
</dbReference>
<organism evidence="5 6">
    <name type="scientific">Pseudoclavibacter caeni</name>
    <dbReference type="NCBI Taxonomy" id="908846"/>
    <lineage>
        <taxon>Bacteria</taxon>
        <taxon>Bacillati</taxon>
        <taxon>Actinomycetota</taxon>
        <taxon>Actinomycetes</taxon>
        <taxon>Micrococcales</taxon>
        <taxon>Microbacteriaceae</taxon>
        <taxon>Pseudoclavibacter</taxon>
    </lineage>
</organism>
<evidence type="ECO:0000256" key="2">
    <source>
        <dbReference type="ARBA" id="ARBA00005989"/>
    </source>
</evidence>
<feature type="domain" description="Imelysin-like" evidence="4">
    <location>
        <begin position="136"/>
        <end position="384"/>
    </location>
</feature>
<evidence type="ECO:0000256" key="1">
    <source>
        <dbReference type="ARBA" id="ARBA00004196"/>
    </source>
</evidence>
<dbReference type="CDD" id="cd14656">
    <property type="entry name" value="Imelysin-like_EfeO"/>
    <property type="match status" value="1"/>
</dbReference>
<dbReference type="AlphaFoldDB" id="A0A7C8FSQ0"/>
<dbReference type="InterPro" id="IPR053377">
    <property type="entry name" value="Iron_uptake_EfeM/EfeO"/>
</dbReference>
<dbReference type="OrthoDB" id="7348379at2"/>
<dbReference type="PANTHER" id="PTHR39192">
    <property type="entry name" value="IRON UPTAKE SYSTEM COMPONENT EFEO"/>
    <property type="match status" value="1"/>
</dbReference>
<name>A0A7C8FSQ0_9MICO</name>
<dbReference type="Gene3D" id="1.20.1420.20">
    <property type="entry name" value="M75 peptidase, HXXE motif"/>
    <property type="match status" value="1"/>
</dbReference>
<comment type="caution">
    <text evidence="5">The sequence shown here is derived from an EMBL/GenBank/DDBJ whole genome shotgun (WGS) entry which is preliminary data.</text>
</comment>
<dbReference type="Proteomes" id="UP000481339">
    <property type="component" value="Unassembled WGS sequence"/>
</dbReference>
<dbReference type="Pfam" id="PF09375">
    <property type="entry name" value="Peptidase_M75"/>
    <property type="match status" value="1"/>
</dbReference>
<evidence type="ECO:0000313" key="5">
    <source>
        <dbReference type="EMBL" id="KAB1632013.1"/>
    </source>
</evidence>
<evidence type="ECO:0000256" key="3">
    <source>
        <dbReference type="ARBA" id="ARBA00022729"/>
    </source>
</evidence>
<dbReference type="PANTHER" id="PTHR39192:SF1">
    <property type="entry name" value="IRON UPTAKE SYSTEM COMPONENT EFEO"/>
    <property type="match status" value="1"/>
</dbReference>
<evidence type="ECO:0000313" key="6">
    <source>
        <dbReference type="Proteomes" id="UP000481339"/>
    </source>
</evidence>
<reference evidence="5 6" key="1">
    <citation type="submission" date="2019-09" db="EMBL/GenBank/DDBJ databases">
        <title>Phylogeny of genus Pseudoclavibacter and closely related genus.</title>
        <authorList>
            <person name="Li Y."/>
        </authorList>
    </citation>
    <scope>NUCLEOTIDE SEQUENCE [LARGE SCALE GENOMIC DNA]</scope>
    <source>
        <strain evidence="5 6">JCM 16921</strain>
    </source>
</reference>
<keyword evidence="3" id="KW-0732">Signal</keyword>
<proteinExistence type="inferred from homology"/>
<dbReference type="GO" id="GO:0030313">
    <property type="term" value="C:cell envelope"/>
    <property type="evidence" value="ECO:0007669"/>
    <property type="project" value="UniProtKB-SubCell"/>
</dbReference>
<evidence type="ECO:0000259" key="4">
    <source>
        <dbReference type="Pfam" id="PF09375"/>
    </source>
</evidence>
<dbReference type="InterPro" id="IPR034981">
    <property type="entry name" value="Imelysin-like_EfeO/Algp7"/>
</dbReference>
<dbReference type="EMBL" id="WBKA01000004">
    <property type="protein sequence ID" value="KAB1632013.1"/>
    <property type="molecule type" value="Genomic_DNA"/>
</dbReference>
<comment type="subcellular location">
    <subcellularLocation>
        <location evidence="1">Cell envelope</location>
    </subcellularLocation>
</comment>